<dbReference type="GO" id="GO:0005615">
    <property type="term" value="C:extracellular space"/>
    <property type="evidence" value="ECO:0007669"/>
    <property type="project" value="InterPro"/>
</dbReference>
<dbReference type="InterPro" id="IPR036186">
    <property type="entry name" value="Serpin_sf"/>
</dbReference>
<dbReference type="PANTHER" id="PTHR11461">
    <property type="entry name" value="SERINE PROTEASE INHIBITOR, SERPIN"/>
    <property type="match status" value="1"/>
</dbReference>
<dbReference type="EMBL" id="PEYM01000063">
    <property type="protein sequence ID" value="PIS30097.1"/>
    <property type="molecule type" value="Genomic_DNA"/>
</dbReference>
<sequence>MKPRSQGYLLLTVIFGLLCQGFASPSAKIKEEKIMPTASCEENIASASSNLFAFDLYSELKKEQGNLFFSPYSVFTAMTMISGGAGSQTAEQLRHGLRLLTPDAHGSLANLQAELNLPGSNYQLSIVNGLWGQTGYVYKRSFIDLLKKTYHAEVAQVDFAKDKISACRTINNWIE</sequence>
<evidence type="ECO:0000313" key="2">
    <source>
        <dbReference type="EMBL" id="PIS30097.1"/>
    </source>
</evidence>
<dbReference type="Gene3D" id="3.30.497.10">
    <property type="entry name" value="Antithrombin, subunit I, domain 2"/>
    <property type="match status" value="1"/>
</dbReference>
<accession>A0A2H0XYK7</accession>
<dbReference type="Pfam" id="PF00079">
    <property type="entry name" value="Serpin"/>
    <property type="match status" value="1"/>
</dbReference>
<evidence type="ECO:0000313" key="3">
    <source>
        <dbReference type="Proteomes" id="UP000231343"/>
    </source>
</evidence>
<protein>
    <recommendedName>
        <fullName evidence="1">Serpin domain-containing protein</fullName>
    </recommendedName>
</protein>
<comment type="caution">
    <text evidence="2">The sequence shown here is derived from an EMBL/GenBank/DDBJ whole genome shotgun (WGS) entry which is preliminary data.</text>
</comment>
<proteinExistence type="predicted"/>
<dbReference type="SUPFAM" id="SSF56574">
    <property type="entry name" value="Serpins"/>
    <property type="match status" value="1"/>
</dbReference>
<dbReference type="AlphaFoldDB" id="A0A2H0XYK7"/>
<dbReference type="PANTHER" id="PTHR11461:SF211">
    <property type="entry name" value="GH10112P-RELATED"/>
    <property type="match status" value="1"/>
</dbReference>
<dbReference type="InterPro" id="IPR000215">
    <property type="entry name" value="Serpin_fam"/>
</dbReference>
<organism evidence="2 3">
    <name type="scientific">Candidatus Saganbacteria bacterium CG08_land_8_20_14_0_20_45_16</name>
    <dbReference type="NCBI Taxonomy" id="2014293"/>
    <lineage>
        <taxon>Bacteria</taxon>
        <taxon>Bacillati</taxon>
        <taxon>Saganbacteria</taxon>
    </lineage>
</organism>
<name>A0A2H0XYK7_UNCSA</name>
<feature type="domain" description="Serpin" evidence="1">
    <location>
        <begin position="48"/>
        <end position="175"/>
    </location>
</feature>
<evidence type="ECO:0000259" key="1">
    <source>
        <dbReference type="Pfam" id="PF00079"/>
    </source>
</evidence>
<dbReference type="Proteomes" id="UP000231343">
    <property type="component" value="Unassembled WGS sequence"/>
</dbReference>
<dbReference type="GO" id="GO:0004867">
    <property type="term" value="F:serine-type endopeptidase inhibitor activity"/>
    <property type="evidence" value="ECO:0007669"/>
    <property type="project" value="InterPro"/>
</dbReference>
<gene>
    <name evidence="2" type="ORF">COT42_03705</name>
</gene>
<dbReference type="InterPro" id="IPR042178">
    <property type="entry name" value="Serpin_sf_1"/>
</dbReference>
<reference evidence="2 3" key="1">
    <citation type="submission" date="2017-09" db="EMBL/GenBank/DDBJ databases">
        <title>Depth-based differentiation of microbial function through sediment-hosted aquifers and enrichment of novel symbionts in the deep terrestrial subsurface.</title>
        <authorList>
            <person name="Probst A.J."/>
            <person name="Ladd B."/>
            <person name="Jarett J.K."/>
            <person name="Geller-Mcgrath D.E."/>
            <person name="Sieber C.M."/>
            <person name="Emerson J.B."/>
            <person name="Anantharaman K."/>
            <person name="Thomas B.C."/>
            <person name="Malmstrom R."/>
            <person name="Stieglmeier M."/>
            <person name="Klingl A."/>
            <person name="Woyke T."/>
            <person name="Ryan C.M."/>
            <person name="Banfield J.F."/>
        </authorList>
    </citation>
    <scope>NUCLEOTIDE SEQUENCE [LARGE SCALE GENOMIC DNA]</scope>
    <source>
        <strain evidence="2">CG08_land_8_20_14_0_20_45_16</strain>
    </source>
</reference>
<dbReference type="InterPro" id="IPR023796">
    <property type="entry name" value="Serpin_dom"/>
</dbReference>